<organism evidence="1 2">
    <name type="scientific">Klebsiella quasipneumoniae subsp. quasipneumoniae</name>
    <dbReference type="NCBI Taxonomy" id="1667327"/>
    <lineage>
        <taxon>Bacteria</taxon>
        <taxon>Pseudomonadati</taxon>
        <taxon>Pseudomonadota</taxon>
        <taxon>Gammaproteobacteria</taxon>
        <taxon>Enterobacterales</taxon>
        <taxon>Enterobacteriaceae</taxon>
        <taxon>Klebsiella/Raoultella group</taxon>
        <taxon>Klebsiella</taxon>
        <taxon>Klebsiella pneumoniae complex</taxon>
    </lineage>
</organism>
<proteinExistence type="predicted"/>
<sequence>MEEKFEPGTLVQLKSGGPIMTVERFDKSLDKYCCEWFSNGKRNSEMFKGTSIQKFKPSVGIL</sequence>
<accession>A0AAW8XI76</accession>
<evidence type="ECO:0000313" key="2">
    <source>
        <dbReference type="Proteomes" id="UP001284547"/>
    </source>
</evidence>
<dbReference type="AlphaFoldDB" id="A0AAW8XI76"/>
<protein>
    <submittedName>
        <fullName evidence="1">DUF2158 domain-containing protein</fullName>
    </submittedName>
</protein>
<evidence type="ECO:0000313" key="1">
    <source>
        <dbReference type="EMBL" id="MDV0840809.1"/>
    </source>
</evidence>
<dbReference type="Proteomes" id="UP001284547">
    <property type="component" value="Unassembled WGS sequence"/>
</dbReference>
<dbReference type="RefSeq" id="WP_101862651.1">
    <property type="nucleotide sequence ID" value="NZ_JAOUTP010000002.1"/>
</dbReference>
<dbReference type="InterPro" id="IPR019226">
    <property type="entry name" value="DUF2158"/>
</dbReference>
<gene>
    <name evidence="1" type="ORF">RZP41_05880</name>
</gene>
<name>A0AAW8XI76_9ENTR</name>
<dbReference type="Pfam" id="PF09926">
    <property type="entry name" value="DUF2158"/>
    <property type="match status" value="1"/>
</dbReference>
<comment type="caution">
    <text evidence="1">The sequence shown here is derived from an EMBL/GenBank/DDBJ whole genome shotgun (WGS) entry which is preliminary data.</text>
</comment>
<dbReference type="EMBL" id="JAWHZD010000002">
    <property type="protein sequence ID" value="MDV0840809.1"/>
    <property type="molecule type" value="Genomic_DNA"/>
</dbReference>
<reference evidence="1" key="1">
    <citation type="submission" date="2023-10" db="EMBL/GenBank/DDBJ databases">
        <title>Surveillance and assessment of the effects of hospital wastewater treatment on clearance of pathogenic bacterial and antimicrobial resistance genes.</title>
        <authorList>
            <person name="Wu Y."/>
        </authorList>
    </citation>
    <scope>NUCLEOTIDE SEQUENCE</scope>
    <source>
        <strain evidence="1">23-M-SRM-33-1</strain>
    </source>
</reference>